<name>A0ABQ1P450_9GAMM</name>
<keyword evidence="3" id="KW-1185">Reference proteome</keyword>
<dbReference type="EMBL" id="BMFF01000007">
    <property type="protein sequence ID" value="GGD09473.1"/>
    <property type="molecule type" value="Genomic_DNA"/>
</dbReference>
<sequence length="109" mass="12704">MIREAVRSNRWENENSPGSARIKELIEYDGAWQQLNELPDENARKIYQDIASTIEFAMNDDWLPEEMLALPLSEARCFLRDIWPIIKEQGLLGAVQDIKECHAKYRANL</sequence>
<evidence type="ECO:0000313" key="1">
    <source>
        <dbReference type="EMBL" id="GGC90621.1"/>
    </source>
</evidence>
<reference evidence="1" key="1">
    <citation type="journal article" date="2014" name="Int. J. Syst. Evol. Microbiol.">
        <title>Complete genome of a new Firmicutes species belonging to the dominant human colonic microbiota ('Ruminococcus bicirculans') reveals two chromosomes and a selective capacity to utilize plant glucans.</title>
        <authorList>
            <consortium name="NISC Comparative Sequencing Program"/>
            <person name="Wegmann U."/>
            <person name="Louis P."/>
            <person name="Goesmann A."/>
            <person name="Henrissat B."/>
            <person name="Duncan S.H."/>
            <person name="Flint H.J."/>
        </authorList>
    </citation>
    <scope>NUCLEOTIDE SEQUENCE</scope>
    <source>
        <strain evidence="1">CGMCC 1.12482</strain>
    </source>
</reference>
<evidence type="ECO:0000313" key="3">
    <source>
        <dbReference type="Proteomes" id="UP000638188"/>
    </source>
</evidence>
<gene>
    <name evidence="1" type="ORF">GCM10007418_07950</name>
    <name evidence="2" type="ORF">GCM10007418_30660</name>
</gene>
<reference evidence="1" key="3">
    <citation type="submission" date="2024-05" db="EMBL/GenBank/DDBJ databases">
        <authorList>
            <person name="Sun Q."/>
            <person name="Zhou Y."/>
        </authorList>
    </citation>
    <scope>NUCLEOTIDE SEQUENCE</scope>
    <source>
        <strain evidence="1">CGMCC 1.12482</strain>
    </source>
</reference>
<organism evidence="1 3">
    <name type="scientific">Halopseudomonas salina</name>
    <dbReference type="NCBI Taxonomy" id="1323744"/>
    <lineage>
        <taxon>Bacteria</taxon>
        <taxon>Pseudomonadati</taxon>
        <taxon>Pseudomonadota</taxon>
        <taxon>Gammaproteobacteria</taxon>
        <taxon>Pseudomonadales</taxon>
        <taxon>Pseudomonadaceae</taxon>
        <taxon>Halopseudomonas</taxon>
    </lineage>
</organism>
<protein>
    <submittedName>
        <fullName evidence="1">Uncharacterized protein</fullName>
    </submittedName>
</protein>
<reference evidence="3" key="2">
    <citation type="journal article" date="2019" name="Int. J. Syst. Evol. Microbiol.">
        <title>The Global Catalogue of Microorganisms (GCM) 10K type strain sequencing project: providing services to taxonomists for standard genome sequencing and annotation.</title>
        <authorList>
            <consortium name="The Broad Institute Genomics Platform"/>
            <consortium name="The Broad Institute Genome Sequencing Center for Infectious Disease"/>
            <person name="Wu L."/>
            <person name="Ma J."/>
        </authorList>
    </citation>
    <scope>NUCLEOTIDE SEQUENCE [LARGE SCALE GENOMIC DNA]</scope>
    <source>
        <strain evidence="3">CGMCC 1.12482</strain>
    </source>
</reference>
<comment type="caution">
    <text evidence="1">The sequence shown here is derived from an EMBL/GenBank/DDBJ whole genome shotgun (WGS) entry which is preliminary data.</text>
</comment>
<dbReference type="EMBL" id="BMFF01000001">
    <property type="protein sequence ID" value="GGC90621.1"/>
    <property type="molecule type" value="Genomic_DNA"/>
</dbReference>
<accession>A0ABQ1P450</accession>
<proteinExistence type="predicted"/>
<dbReference type="Proteomes" id="UP000638188">
    <property type="component" value="Unassembled WGS sequence"/>
</dbReference>
<evidence type="ECO:0000313" key="2">
    <source>
        <dbReference type="EMBL" id="GGD09473.1"/>
    </source>
</evidence>